<protein>
    <submittedName>
        <fullName evidence="1">Uncharacterized protein</fullName>
    </submittedName>
</protein>
<organism evidence="1 2">
    <name type="scientific">[Clostridium] methylpentosum DSM 5476</name>
    <dbReference type="NCBI Taxonomy" id="537013"/>
    <lineage>
        <taxon>Bacteria</taxon>
        <taxon>Bacillati</taxon>
        <taxon>Bacillota</taxon>
        <taxon>Clostridia</taxon>
        <taxon>Eubacteriales</taxon>
        <taxon>Oscillospiraceae</taxon>
        <taxon>Oscillospiraceae incertae sedis</taxon>
    </lineage>
</organism>
<name>C0E9R8_9FIRM</name>
<dbReference type="Proteomes" id="UP000003340">
    <property type="component" value="Unassembled WGS sequence"/>
</dbReference>
<dbReference type="AlphaFoldDB" id="C0E9R8"/>
<keyword evidence="2" id="KW-1185">Reference proteome</keyword>
<evidence type="ECO:0000313" key="1">
    <source>
        <dbReference type="EMBL" id="EEG31832.1"/>
    </source>
</evidence>
<reference evidence="1 2" key="2">
    <citation type="submission" date="2009-02" db="EMBL/GenBank/DDBJ databases">
        <title>Draft genome sequence of Clostridium methylpentosum (DSM 5476).</title>
        <authorList>
            <person name="Sudarsanam P."/>
            <person name="Ley R."/>
            <person name="Guruge J."/>
            <person name="Turnbaugh P.J."/>
            <person name="Mahowald M."/>
            <person name="Liep D."/>
            <person name="Gordon J."/>
        </authorList>
    </citation>
    <scope>NUCLEOTIDE SEQUENCE [LARGE SCALE GENOMIC DNA]</scope>
    <source>
        <strain evidence="1 2">DSM 5476</strain>
    </source>
</reference>
<dbReference type="STRING" id="537013.CLOSTMETH_00568"/>
<sequence length="62" mass="7112">MNSTNISNHLLSCQFYHSIFVFQIPTICMKISAEVGHNLFTQEVQKDFCRDFTVISQLCGIL</sequence>
<dbReference type="EMBL" id="ACEC01000021">
    <property type="protein sequence ID" value="EEG31832.1"/>
    <property type="molecule type" value="Genomic_DNA"/>
</dbReference>
<accession>C0E9R8</accession>
<dbReference type="HOGENOM" id="CLU_2896133_0_0_9"/>
<proteinExistence type="predicted"/>
<comment type="caution">
    <text evidence="1">The sequence shown here is derived from an EMBL/GenBank/DDBJ whole genome shotgun (WGS) entry which is preliminary data.</text>
</comment>
<reference evidence="1 2" key="1">
    <citation type="submission" date="2009-01" db="EMBL/GenBank/DDBJ databases">
        <authorList>
            <person name="Fulton L."/>
            <person name="Clifton S."/>
            <person name="Fulton B."/>
            <person name="Xu J."/>
            <person name="Minx P."/>
            <person name="Pepin K.H."/>
            <person name="Johnson M."/>
            <person name="Bhonagiri V."/>
            <person name="Nash W.E."/>
            <person name="Mardis E.R."/>
            <person name="Wilson R.K."/>
        </authorList>
    </citation>
    <scope>NUCLEOTIDE SEQUENCE [LARGE SCALE GENOMIC DNA]</scope>
    <source>
        <strain evidence="1 2">DSM 5476</strain>
    </source>
</reference>
<gene>
    <name evidence="1" type="ORF">CLOSTMETH_00568</name>
</gene>
<evidence type="ECO:0000313" key="2">
    <source>
        <dbReference type="Proteomes" id="UP000003340"/>
    </source>
</evidence>